<dbReference type="AlphaFoldDB" id="A0A7Y9S5N9"/>
<keyword evidence="1" id="KW-0812">Transmembrane</keyword>
<feature type="transmembrane region" description="Helical" evidence="1">
    <location>
        <begin position="52"/>
        <end position="73"/>
    </location>
</feature>
<comment type="caution">
    <text evidence="2">The sequence shown here is derived from an EMBL/GenBank/DDBJ whole genome shotgun (WGS) entry which is preliminary data.</text>
</comment>
<evidence type="ECO:0000313" key="3">
    <source>
        <dbReference type="Proteomes" id="UP000521748"/>
    </source>
</evidence>
<feature type="transmembrane region" description="Helical" evidence="1">
    <location>
        <begin position="6"/>
        <end position="32"/>
    </location>
</feature>
<name>A0A7Y9S5N9_9MICC</name>
<keyword evidence="1" id="KW-0472">Membrane</keyword>
<protein>
    <submittedName>
        <fullName evidence="2">Uncharacterized protein</fullName>
    </submittedName>
</protein>
<keyword evidence="1" id="KW-1133">Transmembrane helix</keyword>
<accession>A0A7Y9S5N9</accession>
<organism evidence="2 3">
    <name type="scientific">Psychromicrobium silvestre</name>
    <dbReference type="NCBI Taxonomy" id="1645614"/>
    <lineage>
        <taxon>Bacteria</taxon>
        <taxon>Bacillati</taxon>
        <taxon>Actinomycetota</taxon>
        <taxon>Actinomycetes</taxon>
        <taxon>Micrococcales</taxon>
        <taxon>Micrococcaceae</taxon>
        <taxon>Psychromicrobium</taxon>
    </lineage>
</organism>
<evidence type="ECO:0000313" key="2">
    <source>
        <dbReference type="EMBL" id="NYE94131.1"/>
    </source>
</evidence>
<keyword evidence="3" id="KW-1185">Reference proteome</keyword>
<evidence type="ECO:0000256" key="1">
    <source>
        <dbReference type="SAM" id="Phobius"/>
    </source>
</evidence>
<dbReference type="RefSeq" id="WP_179387934.1">
    <property type="nucleotide sequence ID" value="NZ_JACBYQ010000001.1"/>
</dbReference>
<dbReference type="Proteomes" id="UP000521748">
    <property type="component" value="Unassembled WGS sequence"/>
</dbReference>
<reference evidence="2 3" key="1">
    <citation type="submission" date="2020-07" db="EMBL/GenBank/DDBJ databases">
        <title>Sequencing the genomes of 1000 actinobacteria strains.</title>
        <authorList>
            <person name="Klenk H.-P."/>
        </authorList>
    </citation>
    <scope>NUCLEOTIDE SEQUENCE [LARGE SCALE GENOMIC DNA]</scope>
    <source>
        <strain evidence="2 3">DSM 102047</strain>
    </source>
</reference>
<proteinExistence type="predicted"/>
<dbReference type="EMBL" id="JACBYQ010000001">
    <property type="protein sequence ID" value="NYE94131.1"/>
    <property type="molecule type" value="Genomic_DNA"/>
</dbReference>
<sequence>MNINWNAFVIVAVATLAAALTVVTLFSFAVRLHAASLDRTGPDKTRIRFAEYLCYTLCAAAVLYGVYLIVPFFHGKS</sequence>
<gene>
    <name evidence="2" type="ORF">FHU41_000352</name>
</gene>